<sequence length="71" mass="8111">MVGFLRGLLLVLMLLARLLPFLIVAALLIFLWRRSVRKRRGPDFQGPVYTVDYKVVDEDEGSQDPPSDCHP</sequence>
<keyword evidence="3" id="KW-1185">Reference proteome</keyword>
<dbReference type="RefSeq" id="WP_213542857.1">
    <property type="nucleotide sequence ID" value="NZ_AP023420.1"/>
</dbReference>
<gene>
    <name evidence="2" type="ORF">MM59RIKEN_10850</name>
</gene>
<keyword evidence="1" id="KW-0472">Membrane</keyword>
<dbReference type="KEGG" id="pfaa:MM59RIKEN_10850"/>
<protein>
    <submittedName>
        <fullName evidence="2">Uncharacterized protein</fullName>
    </submittedName>
</protein>
<keyword evidence="1" id="KW-0812">Transmembrane</keyword>
<evidence type="ECO:0000313" key="2">
    <source>
        <dbReference type="EMBL" id="BCK83766.1"/>
    </source>
</evidence>
<organism evidence="2 3">
    <name type="scientific">Pusillibacter faecalis</name>
    <dbReference type="NCBI Taxonomy" id="2714358"/>
    <lineage>
        <taxon>Bacteria</taxon>
        <taxon>Bacillati</taxon>
        <taxon>Bacillota</taxon>
        <taxon>Clostridia</taxon>
        <taxon>Eubacteriales</taxon>
        <taxon>Oscillospiraceae</taxon>
        <taxon>Pusillibacter</taxon>
    </lineage>
</organism>
<reference evidence="2" key="1">
    <citation type="submission" date="2020-09" db="EMBL/GenBank/DDBJ databases">
        <title>New species isolated from human feces.</title>
        <authorList>
            <person name="Kitahara M."/>
            <person name="Shigeno Y."/>
            <person name="Shime M."/>
            <person name="Matsumoto Y."/>
            <person name="Nakamura S."/>
            <person name="Motooka D."/>
            <person name="Fukuoka S."/>
            <person name="Nishikawa H."/>
            <person name="Benno Y."/>
        </authorList>
    </citation>
    <scope>NUCLEOTIDE SEQUENCE</scope>
    <source>
        <strain evidence="2">MM59</strain>
    </source>
</reference>
<feature type="transmembrane region" description="Helical" evidence="1">
    <location>
        <begin position="6"/>
        <end position="32"/>
    </location>
</feature>
<dbReference type="EMBL" id="AP023420">
    <property type="protein sequence ID" value="BCK83766.1"/>
    <property type="molecule type" value="Genomic_DNA"/>
</dbReference>
<dbReference type="Proteomes" id="UP000679848">
    <property type="component" value="Chromosome"/>
</dbReference>
<evidence type="ECO:0000256" key="1">
    <source>
        <dbReference type="SAM" id="Phobius"/>
    </source>
</evidence>
<name>A0A810QD92_9FIRM</name>
<accession>A0A810QD92</accession>
<keyword evidence="1" id="KW-1133">Transmembrane helix</keyword>
<dbReference type="AlphaFoldDB" id="A0A810QD92"/>
<proteinExistence type="predicted"/>
<evidence type="ECO:0000313" key="3">
    <source>
        <dbReference type="Proteomes" id="UP000679848"/>
    </source>
</evidence>